<dbReference type="STRING" id="109232.RMONA_06660"/>
<dbReference type="SFLD" id="SFLDS00019">
    <property type="entry name" value="Glutathione_Transferase_(cytos"/>
    <property type="match status" value="1"/>
</dbReference>
<feature type="domain" description="GST C-terminal" evidence="3">
    <location>
        <begin position="84"/>
        <end position="216"/>
    </location>
</feature>
<dbReference type="InterPro" id="IPR010987">
    <property type="entry name" value="Glutathione-S-Trfase_C-like"/>
</dbReference>
<dbReference type="KEGG" id="rmc:RMONA_06660"/>
<evidence type="ECO:0000259" key="3">
    <source>
        <dbReference type="PROSITE" id="PS50405"/>
    </source>
</evidence>
<evidence type="ECO:0000313" key="4">
    <source>
        <dbReference type="EMBL" id="CEO17688.1"/>
    </source>
</evidence>
<protein>
    <submittedName>
        <fullName evidence="4">Glutathione S-transferase GST-6.0</fullName>
        <ecNumber evidence="4">2.5.1.18</ecNumber>
    </submittedName>
</protein>
<dbReference type="InterPro" id="IPR004045">
    <property type="entry name" value="Glutathione_S-Trfase_N"/>
</dbReference>
<dbReference type="Pfam" id="PF00043">
    <property type="entry name" value="GST_C"/>
    <property type="match status" value="1"/>
</dbReference>
<reference evidence="5" key="2">
    <citation type="submission" date="2015-01" db="EMBL/GenBank/DDBJ databases">
        <authorList>
            <person name="Felsheim R."/>
        </authorList>
    </citation>
    <scope>NUCLEOTIDE SEQUENCE [LARGE SCALE GENOMIC DNA]</scope>
    <source>
        <strain evidence="5">IrR/Munich</strain>
    </source>
</reference>
<dbReference type="PROSITE" id="PS50405">
    <property type="entry name" value="GST_CTER"/>
    <property type="match status" value="1"/>
</dbReference>
<gene>
    <name evidence="4" type="primary">gstB</name>
    <name evidence="4" type="ORF">RMONA_06660</name>
</gene>
<dbReference type="CDD" id="cd00570">
    <property type="entry name" value="GST_N_family"/>
    <property type="match status" value="1"/>
</dbReference>
<dbReference type="Gene3D" id="3.40.30.10">
    <property type="entry name" value="Glutaredoxin"/>
    <property type="match status" value="1"/>
</dbReference>
<dbReference type="RefSeq" id="WP_023508187.1">
    <property type="nucleotide sequence ID" value="NZ_LN794217.1"/>
</dbReference>
<dbReference type="InterPro" id="IPR036249">
    <property type="entry name" value="Thioredoxin-like_sf"/>
</dbReference>
<dbReference type="HOGENOM" id="CLU_011226_5_3_5"/>
<dbReference type="Gene3D" id="1.20.1050.10">
    <property type="match status" value="1"/>
</dbReference>
<dbReference type="SUPFAM" id="SSF52833">
    <property type="entry name" value="Thioredoxin-like"/>
    <property type="match status" value="1"/>
</dbReference>
<reference evidence="4 5" key="1">
    <citation type="submission" date="2015-01" db="EMBL/GenBank/DDBJ databases">
        <title>Draft genome sequence of Rickettsia monacensis strain IrR/Munich.</title>
        <authorList>
            <person name="Felsheim R.F."/>
            <person name="Johnson S.L."/>
            <person name="Kurtti T.J."/>
            <person name="Munderloh U.G."/>
        </authorList>
    </citation>
    <scope>NUCLEOTIDE SEQUENCE [LARGE SCALE GENOMIC DNA]</scope>
    <source>
        <strain evidence="4 5">IrR/Munich</strain>
    </source>
</reference>
<dbReference type="PROSITE" id="PS50404">
    <property type="entry name" value="GST_NTER"/>
    <property type="match status" value="1"/>
</dbReference>
<name>A0A0B7J5D9_9RICK</name>
<dbReference type="Pfam" id="PF13417">
    <property type="entry name" value="GST_N_3"/>
    <property type="match status" value="1"/>
</dbReference>
<feature type="domain" description="GST N-terminal" evidence="2">
    <location>
        <begin position="1"/>
        <end position="79"/>
    </location>
</feature>
<keyword evidence="4" id="KW-0808">Transferase</keyword>
<dbReference type="GO" id="GO:0006749">
    <property type="term" value="P:glutathione metabolic process"/>
    <property type="evidence" value="ECO:0007669"/>
    <property type="project" value="TreeGrafter"/>
</dbReference>
<dbReference type="PANTHER" id="PTHR43969:SF9">
    <property type="entry name" value="GLUTATHIONE S TRANSFERASE D10, ISOFORM A-RELATED"/>
    <property type="match status" value="1"/>
</dbReference>
<accession>A0A0B7J5D9</accession>
<dbReference type="PANTHER" id="PTHR43969">
    <property type="entry name" value="GLUTATHIONE S TRANSFERASE D10, ISOFORM A-RELATED"/>
    <property type="match status" value="1"/>
</dbReference>
<evidence type="ECO:0000313" key="5">
    <source>
        <dbReference type="Proteomes" id="UP000018149"/>
    </source>
</evidence>
<proteinExistence type="predicted"/>
<dbReference type="Proteomes" id="UP000018149">
    <property type="component" value="Chromosome I"/>
</dbReference>
<dbReference type="InterPro" id="IPR040079">
    <property type="entry name" value="Glutathione_S-Trfase"/>
</dbReference>
<dbReference type="CDD" id="cd00299">
    <property type="entry name" value="GST_C_family"/>
    <property type="match status" value="1"/>
</dbReference>
<keyword evidence="5" id="KW-1185">Reference proteome</keyword>
<dbReference type="GO" id="GO:0004364">
    <property type="term" value="F:glutathione transferase activity"/>
    <property type="evidence" value="ECO:0007669"/>
    <property type="project" value="UniProtKB-EC"/>
</dbReference>
<dbReference type="EC" id="2.5.1.18" evidence="4"/>
<evidence type="ECO:0000259" key="2">
    <source>
        <dbReference type="PROSITE" id="PS50404"/>
    </source>
</evidence>
<dbReference type="SUPFAM" id="SSF47616">
    <property type="entry name" value="GST C-terminal domain-like"/>
    <property type="match status" value="1"/>
</dbReference>
<dbReference type="EMBL" id="LN794217">
    <property type="protein sequence ID" value="CEO17688.1"/>
    <property type="molecule type" value="Genomic_DNA"/>
</dbReference>
<organism evidence="4 5">
    <name type="scientific">Rickettsia monacensis</name>
    <dbReference type="NCBI Taxonomy" id="109232"/>
    <lineage>
        <taxon>Bacteria</taxon>
        <taxon>Pseudomonadati</taxon>
        <taxon>Pseudomonadota</taxon>
        <taxon>Alphaproteobacteria</taxon>
        <taxon>Rickettsiales</taxon>
        <taxon>Rickettsiaceae</taxon>
        <taxon>Rickettsieae</taxon>
        <taxon>Rickettsia</taxon>
        <taxon>spotted fever group</taxon>
    </lineage>
</organism>
<comment type="subunit">
    <text evidence="1">Homodimer.</text>
</comment>
<dbReference type="AlphaFoldDB" id="A0A0B7J5D9"/>
<dbReference type="InterPro" id="IPR004046">
    <property type="entry name" value="GST_C"/>
</dbReference>
<dbReference type="InterPro" id="IPR036282">
    <property type="entry name" value="Glutathione-S-Trfase_C_sf"/>
</dbReference>
<sequence length="222" mass="26605">MKKLYHYPICPLSRQARVFLKELDIEFTTIKEDYWQFNKDFLKINPAGTLPILEESYGLFVVGIYPFVEYLNSKYPNFNFLDEDIDICCEIRRLFFWFNDKFYREVTKIIIDEKVIRSIAKMSSPRTEFLRAAKNNLNYHLEYITSLLEKRSYLVSDSLTIADIAASCHLSVLDYFGEIYWDKWTLIKHWYSLIKSRPAFRLLLQDRIPGFTPPNYYTDLDF</sequence>
<evidence type="ECO:0000256" key="1">
    <source>
        <dbReference type="ARBA" id="ARBA00011738"/>
    </source>
</evidence>